<protein>
    <recommendedName>
        <fullName evidence="12">L,D-TPase catalytic domain-containing protein</fullName>
    </recommendedName>
</protein>
<dbReference type="eggNOG" id="COG1376">
    <property type="taxonomic scope" value="Bacteria"/>
</dbReference>
<feature type="active site" description="Nucleophile" evidence="9">
    <location>
        <position position="190"/>
    </location>
</feature>
<comment type="similarity">
    <text evidence="2">Belongs to the YkuD family.</text>
</comment>
<keyword evidence="6 9" id="KW-0133">Cell shape</keyword>
<dbReference type="SUPFAM" id="SSF141523">
    <property type="entry name" value="L,D-transpeptidase catalytic domain-like"/>
    <property type="match status" value="1"/>
</dbReference>
<evidence type="ECO:0000313" key="14">
    <source>
        <dbReference type="Proteomes" id="UP000027471"/>
    </source>
</evidence>
<dbReference type="GO" id="GO:0005576">
    <property type="term" value="C:extracellular region"/>
    <property type="evidence" value="ECO:0007669"/>
    <property type="project" value="TreeGrafter"/>
</dbReference>
<dbReference type="STRING" id="1353528.DT23_07255"/>
<dbReference type="Proteomes" id="UP000027471">
    <property type="component" value="Unassembled WGS sequence"/>
</dbReference>
<keyword evidence="3" id="KW-0328">Glycosyltransferase</keyword>
<dbReference type="RefSeq" id="WP_081847247.1">
    <property type="nucleotide sequence ID" value="NZ_AUNB01000073.1"/>
</dbReference>
<name>A0A074J6M5_9RHOB</name>
<dbReference type="OrthoDB" id="9795305at2"/>
<keyword evidence="14" id="KW-1185">Reference proteome</keyword>
<gene>
    <name evidence="13" type="ORF">DT23_07255</name>
</gene>
<dbReference type="GO" id="GO:0071555">
    <property type="term" value="P:cell wall organization"/>
    <property type="evidence" value="ECO:0007669"/>
    <property type="project" value="UniProtKB-UniRule"/>
</dbReference>
<dbReference type="PANTHER" id="PTHR30582:SF24">
    <property type="entry name" value="L,D-TRANSPEPTIDASE ERFK_SRFK-RELATED"/>
    <property type="match status" value="1"/>
</dbReference>
<keyword evidence="7 9" id="KW-0573">Peptidoglycan synthesis</keyword>
<feature type="active site" description="Proton donor/acceptor" evidence="9">
    <location>
        <position position="174"/>
    </location>
</feature>
<evidence type="ECO:0000256" key="9">
    <source>
        <dbReference type="PROSITE-ProRule" id="PRU01373"/>
    </source>
</evidence>
<dbReference type="GO" id="GO:0008360">
    <property type="term" value="P:regulation of cell shape"/>
    <property type="evidence" value="ECO:0007669"/>
    <property type="project" value="UniProtKB-UniRule"/>
</dbReference>
<keyword evidence="11" id="KW-0732">Signal</keyword>
<evidence type="ECO:0000259" key="12">
    <source>
        <dbReference type="PROSITE" id="PS52029"/>
    </source>
</evidence>
<reference evidence="13 14" key="1">
    <citation type="journal article" date="2015" name="Antonie Van Leeuwenhoek">
        <title>Thioclava indica sp. nov., isolated from surface seawater of the Indian Ocean.</title>
        <authorList>
            <person name="Liu Y."/>
            <person name="Lai Q."/>
            <person name="Du J."/>
            <person name="Xu H."/>
            <person name="Jiang L."/>
            <person name="Shao Z."/>
        </authorList>
    </citation>
    <scope>NUCLEOTIDE SEQUENCE [LARGE SCALE GENOMIC DNA]</scope>
    <source>
        <strain evidence="13 14">DT23-4</strain>
    </source>
</reference>
<dbReference type="GO" id="GO:0018104">
    <property type="term" value="P:peptidoglycan-protein cross-linking"/>
    <property type="evidence" value="ECO:0007669"/>
    <property type="project" value="TreeGrafter"/>
</dbReference>
<evidence type="ECO:0000313" key="13">
    <source>
        <dbReference type="EMBL" id="KEO53136.1"/>
    </source>
</evidence>
<dbReference type="InterPro" id="IPR005490">
    <property type="entry name" value="LD_TPept_cat_dom"/>
</dbReference>
<dbReference type="PROSITE" id="PS51257">
    <property type="entry name" value="PROKAR_LIPOPROTEIN"/>
    <property type="match status" value="1"/>
</dbReference>
<dbReference type="AlphaFoldDB" id="A0A074J6M5"/>
<dbReference type="InterPro" id="IPR038063">
    <property type="entry name" value="Transpep_catalytic_dom"/>
</dbReference>
<evidence type="ECO:0000256" key="2">
    <source>
        <dbReference type="ARBA" id="ARBA00005992"/>
    </source>
</evidence>
<dbReference type="CDD" id="cd16913">
    <property type="entry name" value="YkuD_like"/>
    <property type="match status" value="1"/>
</dbReference>
<dbReference type="GO" id="GO:0016757">
    <property type="term" value="F:glycosyltransferase activity"/>
    <property type="evidence" value="ECO:0007669"/>
    <property type="project" value="UniProtKB-KW"/>
</dbReference>
<comment type="pathway">
    <text evidence="1 9">Cell wall biogenesis; peptidoglycan biosynthesis.</text>
</comment>
<dbReference type="GO" id="GO:0071972">
    <property type="term" value="F:peptidoglycan L,D-transpeptidase activity"/>
    <property type="evidence" value="ECO:0007669"/>
    <property type="project" value="TreeGrafter"/>
</dbReference>
<dbReference type="UniPathway" id="UPA00219"/>
<dbReference type="EMBL" id="AUNB01000073">
    <property type="protein sequence ID" value="KEO53136.1"/>
    <property type="molecule type" value="Genomic_DNA"/>
</dbReference>
<evidence type="ECO:0000256" key="4">
    <source>
        <dbReference type="ARBA" id="ARBA00022679"/>
    </source>
</evidence>
<dbReference type="PANTHER" id="PTHR30582">
    <property type="entry name" value="L,D-TRANSPEPTIDASE"/>
    <property type="match status" value="1"/>
</dbReference>
<feature type="chain" id="PRO_5001694559" description="L,D-TPase catalytic domain-containing protein" evidence="11">
    <location>
        <begin position="19"/>
        <end position="251"/>
    </location>
</feature>
<evidence type="ECO:0000256" key="11">
    <source>
        <dbReference type="SAM" id="SignalP"/>
    </source>
</evidence>
<evidence type="ECO:0000256" key="3">
    <source>
        <dbReference type="ARBA" id="ARBA00022676"/>
    </source>
</evidence>
<feature type="domain" description="L,D-TPase catalytic" evidence="12">
    <location>
        <begin position="77"/>
        <end position="214"/>
    </location>
</feature>
<feature type="signal peptide" evidence="11">
    <location>
        <begin position="1"/>
        <end position="18"/>
    </location>
</feature>
<keyword evidence="8 9" id="KW-0961">Cell wall biogenesis/degradation</keyword>
<dbReference type="Gene3D" id="2.40.440.10">
    <property type="entry name" value="L,D-transpeptidase catalytic domain-like"/>
    <property type="match status" value="1"/>
</dbReference>
<evidence type="ECO:0000256" key="5">
    <source>
        <dbReference type="ARBA" id="ARBA00022801"/>
    </source>
</evidence>
<keyword evidence="4" id="KW-0808">Transferase</keyword>
<evidence type="ECO:0000256" key="10">
    <source>
        <dbReference type="SAM" id="MobiDB-lite"/>
    </source>
</evidence>
<feature type="compositionally biased region" description="Polar residues" evidence="10">
    <location>
        <begin position="242"/>
        <end position="251"/>
    </location>
</feature>
<evidence type="ECO:0000256" key="6">
    <source>
        <dbReference type="ARBA" id="ARBA00022960"/>
    </source>
</evidence>
<sequence length="251" mass="27232">MMPAKIAMLALVVLAACAPEPPQTAPAPATPQLSPQLRAIYGATEDDGRTIPAVNPKYLSEEKARQEVDYWTDKPPGTIVVDPWARKLYLVQKNDRALRYTVAVGEDGRGFAGKGHIPYQRDWPSWTPTQNMIKDDPALYGPVKDGLEGGLDNPLGARALYLHRGNKDTLYRIHGTMDDSSIGKATSAGCIRLFNQDIIDLADRVRSGTDVVVLTRAQSGQGTVPPGQPLPPVLYSADDFPNPQTSTGEQT</sequence>
<proteinExistence type="inferred from homology"/>
<evidence type="ECO:0000256" key="7">
    <source>
        <dbReference type="ARBA" id="ARBA00022984"/>
    </source>
</evidence>
<feature type="region of interest" description="Disordered" evidence="10">
    <location>
        <begin position="219"/>
        <end position="251"/>
    </location>
</feature>
<evidence type="ECO:0000256" key="1">
    <source>
        <dbReference type="ARBA" id="ARBA00004752"/>
    </source>
</evidence>
<evidence type="ECO:0000256" key="8">
    <source>
        <dbReference type="ARBA" id="ARBA00023316"/>
    </source>
</evidence>
<comment type="caution">
    <text evidence="13">The sequence shown here is derived from an EMBL/GenBank/DDBJ whole genome shotgun (WGS) entry which is preliminary data.</text>
</comment>
<accession>A0A074J6M5</accession>
<organism evidence="13 14">
    <name type="scientific">Thioclava indica</name>
    <dbReference type="NCBI Taxonomy" id="1353528"/>
    <lineage>
        <taxon>Bacteria</taxon>
        <taxon>Pseudomonadati</taxon>
        <taxon>Pseudomonadota</taxon>
        <taxon>Alphaproteobacteria</taxon>
        <taxon>Rhodobacterales</taxon>
        <taxon>Paracoccaceae</taxon>
        <taxon>Thioclava</taxon>
    </lineage>
</organism>
<dbReference type="InterPro" id="IPR050979">
    <property type="entry name" value="LD-transpeptidase"/>
</dbReference>
<dbReference type="PROSITE" id="PS52029">
    <property type="entry name" value="LD_TPASE"/>
    <property type="match status" value="1"/>
</dbReference>
<keyword evidence="5" id="KW-0378">Hydrolase</keyword>
<dbReference type="Pfam" id="PF03734">
    <property type="entry name" value="YkuD"/>
    <property type="match status" value="1"/>
</dbReference>